<gene>
    <name evidence="1" type="ORF">VV02_23450</name>
</gene>
<name>A0A0K1JRN3_9MICO</name>
<proteinExistence type="predicted"/>
<dbReference type="KEGG" id="lmoi:VV02_23450"/>
<dbReference type="NCBIfam" id="NF041390">
    <property type="entry name" value="TadE_Rv3655c"/>
    <property type="match status" value="1"/>
</dbReference>
<dbReference type="AlphaFoldDB" id="A0A0K1JRN3"/>
<accession>A0A0K1JRN3</accession>
<evidence type="ECO:0000313" key="2">
    <source>
        <dbReference type="Proteomes" id="UP000066480"/>
    </source>
</evidence>
<dbReference type="STRING" id="571913.VV02_23450"/>
<organism evidence="1 2">
    <name type="scientific">Luteipulveratus mongoliensis</name>
    <dbReference type="NCBI Taxonomy" id="571913"/>
    <lineage>
        <taxon>Bacteria</taxon>
        <taxon>Bacillati</taxon>
        <taxon>Actinomycetota</taxon>
        <taxon>Actinomycetes</taxon>
        <taxon>Micrococcales</taxon>
        <taxon>Dermacoccaceae</taxon>
        <taxon>Luteipulveratus</taxon>
    </lineage>
</organism>
<sequence>MVSAELAAAVPAVVFVLAVALNAVVIGIDQVRCADAARLAARSAARGDSAGAVQEAGMRNAPAGARVGVAGDTWVRVSVTSPVPGPLGWLAGDRQLSATAQAERELAAEEGAP</sequence>
<reference evidence="1 2" key="1">
    <citation type="submission" date="2015-03" db="EMBL/GenBank/DDBJ databases">
        <title>Luteipulveratus halotolerans sp. nov., a novel actinobacterium (Dermacoccaceae) from Sarawak, Malaysia.</title>
        <authorList>
            <person name="Juboi H."/>
            <person name="Basik A."/>
            <person name="Shamsul S.S."/>
            <person name="Arnold P."/>
            <person name="Schmitt E.K."/>
            <person name="Sanglier J.-J."/>
            <person name="Yeo T."/>
        </authorList>
    </citation>
    <scope>NUCLEOTIDE SEQUENCE [LARGE SCALE GENOMIC DNA]</scope>
    <source>
        <strain evidence="1 2">MN07-A0370</strain>
    </source>
</reference>
<dbReference type="EMBL" id="CP011112">
    <property type="protein sequence ID" value="AKU19238.1"/>
    <property type="molecule type" value="Genomic_DNA"/>
</dbReference>
<evidence type="ECO:0000313" key="1">
    <source>
        <dbReference type="EMBL" id="AKU19238.1"/>
    </source>
</evidence>
<evidence type="ECO:0008006" key="3">
    <source>
        <dbReference type="Google" id="ProtNLM"/>
    </source>
</evidence>
<dbReference type="InterPro" id="IPR049790">
    <property type="entry name" value="Rv3655c/TadE"/>
</dbReference>
<dbReference type="Proteomes" id="UP000066480">
    <property type="component" value="Chromosome"/>
</dbReference>
<protein>
    <recommendedName>
        <fullName evidence="3">Pilus assembly protein TadE</fullName>
    </recommendedName>
</protein>
<keyword evidence="2" id="KW-1185">Reference proteome</keyword>